<proteinExistence type="predicted"/>
<evidence type="ECO:0008006" key="5">
    <source>
        <dbReference type="Google" id="ProtNLM"/>
    </source>
</evidence>
<comment type="caution">
    <text evidence="3">The sequence shown here is derived from an EMBL/GenBank/DDBJ whole genome shotgun (WGS) entry which is preliminary data.</text>
</comment>
<dbReference type="RefSeq" id="WP_357783613.1">
    <property type="nucleotide sequence ID" value="NZ_JBFAKC010000005.1"/>
</dbReference>
<evidence type="ECO:0000256" key="1">
    <source>
        <dbReference type="SAM" id="Phobius"/>
    </source>
</evidence>
<keyword evidence="1" id="KW-0812">Transmembrane</keyword>
<dbReference type="Proteomes" id="UP001551695">
    <property type="component" value="Unassembled WGS sequence"/>
</dbReference>
<organism evidence="3 4">
    <name type="scientific">Nocardia aurea</name>
    <dbReference type="NCBI Taxonomy" id="2144174"/>
    <lineage>
        <taxon>Bacteria</taxon>
        <taxon>Bacillati</taxon>
        <taxon>Actinomycetota</taxon>
        <taxon>Actinomycetes</taxon>
        <taxon>Mycobacteriales</taxon>
        <taxon>Nocardiaceae</taxon>
        <taxon>Nocardia</taxon>
    </lineage>
</organism>
<accession>A0ABV3FTE2</accession>
<dbReference type="EMBL" id="JBFAKC010000005">
    <property type="protein sequence ID" value="MEV0708686.1"/>
    <property type="molecule type" value="Genomic_DNA"/>
</dbReference>
<feature type="signal peptide" evidence="2">
    <location>
        <begin position="1"/>
        <end position="39"/>
    </location>
</feature>
<reference evidence="3 4" key="1">
    <citation type="submission" date="2024-06" db="EMBL/GenBank/DDBJ databases">
        <title>The Natural Products Discovery Center: Release of the First 8490 Sequenced Strains for Exploring Actinobacteria Biosynthetic Diversity.</title>
        <authorList>
            <person name="Kalkreuter E."/>
            <person name="Kautsar S.A."/>
            <person name="Yang D."/>
            <person name="Bader C.D."/>
            <person name="Teijaro C.N."/>
            <person name="Fluegel L."/>
            <person name="Davis C.M."/>
            <person name="Simpson J.R."/>
            <person name="Lauterbach L."/>
            <person name="Steele A.D."/>
            <person name="Gui C."/>
            <person name="Meng S."/>
            <person name="Li G."/>
            <person name="Viehrig K."/>
            <person name="Ye F."/>
            <person name="Su P."/>
            <person name="Kiefer A.F."/>
            <person name="Nichols A."/>
            <person name="Cepeda A.J."/>
            <person name="Yan W."/>
            <person name="Fan B."/>
            <person name="Jiang Y."/>
            <person name="Adhikari A."/>
            <person name="Zheng C.-J."/>
            <person name="Schuster L."/>
            <person name="Cowan T.M."/>
            <person name="Smanski M.J."/>
            <person name="Chevrette M.G."/>
            <person name="De Carvalho L.P.S."/>
            <person name="Shen B."/>
        </authorList>
    </citation>
    <scope>NUCLEOTIDE SEQUENCE [LARGE SCALE GENOMIC DNA]</scope>
    <source>
        <strain evidence="3 4">NPDC050403</strain>
    </source>
</reference>
<feature type="transmembrane region" description="Helical" evidence="1">
    <location>
        <begin position="237"/>
        <end position="265"/>
    </location>
</feature>
<keyword evidence="1" id="KW-0472">Membrane</keyword>
<keyword evidence="2" id="KW-0732">Signal</keyword>
<keyword evidence="1" id="KW-1133">Transmembrane helix</keyword>
<evidence type="ECO:0000313" key="3">
    <source>
        <dbReference type="EMBL" id="MEV0708686.1"/>
    </source>
</evidence>
<gene>
    <name evidence="3" type="ORF">AB0I48_14065</name>
</gene>
<evidence type="ECO:0000256" key="2">
    <source>
        <dbReference type="SAM" id="SignalP"/>
    </source>
</evidence>
<protein>
    <recommendedName>
        <fullName evidence="5">DUF456 domain-containing protein</fullName>
    </recommendedName>
</protein>
<feature type="chain" id="PRO_5045297069" description="DUF456 domain-containing protein" evidence="2">
    <location>
        <begin position="40"/>
        <end position="279"/>
    </location>
</feature>
<sequence length="279" mass="27206">MGTYRRPTASHRSSLLRPAIVVLGGAVCAAVAGTTPAVADDQPGIASAGQLPFSFAVPAIDTGLIGAIPFGAPPTDAGQPLAPAEEITRIITDALGMPPEVAAPAPAAWTDSTEPMPAMTAVDEPEPNALPQANEIRVGNIELSRPSIVPAEQAAQINAGAAEVEDVVSDVLDSNGVDQARSDEMAARMVGDAAVGAVIGGVVVAPVAAAVGAVVGGVAGFVFGIPFLPTGLVVGPVVGATMVAALVAVPAVLAGAVIGAGVGAVDGWNAPLDPPPPAG</sequence>
<feature type="transmembrane region" description="Helical" evidence="1">
    <location>
        <begin position="198"/>
        <end position="225"/>
    </location>
</feature>
<evidence type="ECO:0000313" key="4">
    <source>
        <dbReference type="Proteomes" id="UP001551695"/>
    </source>
</evidence>
<name>A0ABV3FTE2_9NOCA</name>
<keyword evidence="4" id="KW-1185">Reference proteome</keyword>